<organism evidence="5 6">
    <name type="scientific">Desulfoluna butyratoxydans</name>
    <dbReference type="NCBI Taxonomy" id="231438"/>
    <lineage>
        <taxon>Bacteria</taxon>
        <taxon>Pseudomonadati</taxon>
        <taxon>Thermodesulfobacteriota</taxon>
        <taxon>Desulfobacteria</taxon>
        <taxon>Desulfobacterales</taxon>
        <taxon>Desulfolunaceae</taxon>
        <taxon>Desulfoluna</taxon>
    </lineage>
</organism>
<dbReference type="Pfam" id="PF00392">
    <property type="entry name" value="GntR"/>
    <property type="match status" value="1"/>
</dbReference>
<dbReference type="GO" id="GO:0003677">
    <property type="term" value="F:DNA binding"/>
    <property type="evidence" value="ECO:0007669"/>
    <property type="project" value="UniProtKB-KW"/>
</dbReference>
<evidence type="ECO:0000256" key="2">
    <source>
        <dbReference type="ARBA" id="ARBA00023125"/>
    </source>
</evidence>
<evidence type="ECO:0000256" key="1">
    <source>
        <dbReference type="ARBA" id="ARBA00023015"/>
    </source>
</evidence>
<keyword evidence="1" id="KW-0805">Transcription regulation</keyword>
<name>A0A4U8YNP0_9BACT</name>
<dbReference type="SUPFAM" id="SSF46785">
    <property type="entry name" value="Winged helix' DNA-binding domain"/>
    <property type="match status" value="1"/>
</dbReference>
<dbReference type="PANTHER" id="PTHR43537">
    <property type="entry name" value="TRANSCRIPTIONAL REGULATOR, GNTR FAMILY"/>
    <property type="match status" value="1"/>
</dbReference>
<evidence type="ECO:0000313" key="5">
    <source>
        <dbReference type="EMBL" id="VFQ44859.1"/>
    </source>
</evidence>
<dbReference type="PANTHER" id="PTHR43537:SF24">
    <property type="entry name" value="GLUCONATE OPERON TRANSCRIPTIONAL REPRESSOR"/>
    <property type="match status" value="1"/>
</dbReference>
<dbReference type="PROSITE" id="PS50949">
    <property type="entry name" value="HTH_GNTR"/>
    <property type="match status" value="1"/>
</dbReference>
<dbReference type="InterPro" id="IPR036388">
    <property type="entry name" value="WH-like_DNA-bd_sf"/>
</dbReference>
<dbReference type="GO" id="GO:0003700">
    <property type="term" value="F:DNA-binding transcription factor activity"/>
    <property type="evidence" value="ECO:0007669"/>
    <property type="project" value="InterPro"/>
</dbReference>
<protein>
    <submittedName>
        <fullName evidence="5">Transcription regulator hth gntr</fullName>
    </submittedName>
</protein>
<dbReference type="EMBL" id="CAADHO010000004">
    <property type="protein sequence ID" value="VFQ44859.1"/>
    <property type="molecule type" value="Genomic_DNA"/>
</dbReference>
<keyword evidence="6" id="KW-1185">Reference proteome</keyword>
<evidence type="ECO:0000256" key="3">
    <source>
        <dbReference type="ARBA" id="ARBA00023163"/>
    </source>
</evidence>
<dbReference type="AlphaFoldDB" id="A0A4U8YNP0"/>
<keyword evidence="2" id="KW-0238">DNA-binding</keyword>
<accession>A0A4U8YNP0</accession>
<evidence type="ECO:0000313" key="6">
    <source>
        <dbReference type="Proteomes" id="UP000507962"/>
    </source>
</evidence>
<gene>
    <name evidence="5" type="ORF">MSL71_25160</name>
</gene>
<feature type="domain" description="HTH gntR-type" evidence="4">
    <location>
        <begin position="7"/>
        <end position="74"/>
    </location>
</feature>
<proteinExistence type="predicted"/>
<sequence length="96" mass="10836">METEKPENLSDRIATYLTEKIVRLDLPPGEWVREQAIAGEFGVSRSPIREAIRILEKRGLVEIVPRCGARVTRVTEAVIEGHADVLQVLYGLVVRR</sequence>
<dbReference type="InterPro" id="IPR000524">
    <property type="entry name" value="Tscrpt_reg_HTH_GntR"/>
</dbReference>
<dbReference type="Gene3D" id="1.10.10.10">
    <property type="entry name" value="Winged helix-like DNA-binding domain superfamily/Winged helix DNA-binding domain"/>
    <property type="match status" value="1"/>
</dbReference>
<evidence type="ECO:0000259" key="4">
    <source>
        <dbReference type="PROSITE" id="PS50949"/>
    </source>
</evidence>
<dbReference type="InterPro" id="IPR036390">
    <property type="entry name" value="WH_DNA-bd_sf"/>
</dbReference>
<dbReference type="SMART" id="SM00345">
    <property type="entry name" value="HTH_GNTR"/>
    <property type="match status" value="1"/>
</dbReference>
<reference evidence="5 6" key="1">
    <citation type="submission" date="2019-03" db="EMBL/GenBank/DDBJ databases">
        <authorList>
            <person name="Nijsse B."/>
        </authorList>
    </citation>
    <scope>NUCLEOTIDE SEQUENCE [LARGE SCALE GENOMIC DNA]</scope>
    <source>
        <strain evidence="5">Desulfoluna butyratoxydans MSL71</strain>
    </source>
</reference>
<dbReference type="Proteomes" id="UP000507962">
    <property type="component" value="Unassembled WGS sequence"/>
</dbReference>
<dbReference type="PRINTS" id="PR00035">
    <property type="entry name" value="HTHGNTR"/>
</dbReference>
<dbReference type="RefSeq" id="WP_180140839.1">
    <property type="nucleotide sequence ID" value="NZ_CAADHO010000004.1"/>
</dbReference>
<keyword evidence="3" id="KW-0804">Transcription</keyword>
<dbReference type="CDD" id="cd07377">
    <property type="entry name" value="WHTH_GntR"/>
    <property type="match status" value="1"/>
</dbReference>